<comment type="caution">
    <text evidence="3">The sequence shown here is derived from an EMBL/GenBank/DDBJ whole genome shotgun (WGS) entry which is preliminary data.</text>
</comment>
<dbReference type="OrthoDB" id="335726at2"/>
<proteinExistence type="inferred from homology"/>
<dbReference type="InterPro" id="IPR020904">
    <property type="entry name" value="Sc_DH/Rdtase_CS"/>
</dbReference>
<dbReference type="PRINTS" id="PR00081">
    <property type="entry name" value="GDHRDH"/>
</dbReference>
<accession>A0A3A1P6C4</accession>
<keyword evidence="2" id="KW-0560">Oxidoreductase</keyword>
<dbReference type="EMBL" id="QXFM01000112">
    <property type="protein sequence ID" value="RIV83496.1"/>
    <property type="molecule type" value="Genomic_DNA"/>
</dbReference>
<organism evidence="3 4">
    <name type="scientific">Aurantiacibacter xanthus</name>
    <dbReference type="NCBI Taxonomy" id="1784712"/>
    <lineage>
        <taxon>Bacteria</taxon>
        <taxon>Pseudomonadati</taxon>
        <taxon>Pseudomonadota</taxon>
        <taxon>Alphaproteobacteria</taxon>
        <taxon>Sphingomonadales</taxon>
        <taxon>Erythrobacteraceae</taxon>
        <taxon>Aurantiacibacter</taxon>
    </lineage>
</organism>
<dbReference type="Pfam" id="PF00106">
    <property type="entry name" value="adh_short"/>
    <property type="match status" value="1"/>
</dbReference>
<reference evidence="3 4" key="1">
    <citation type="submission" date="2018-08" db="EMBL/GenBank/DDBJ databases">
        <title>Erythrobacter zhengii sp.nov., a bacterium isolated from deep-sea sediment.</title>
        <authorList>
            <person name="Fang C."/>
            <person name="Wu Y.-H."/>
            <person name="Sun C."/>
            <person name="Wang H."/>
            <person name="Cheng H."/>
            <person name="Meng F.-X."/>
            <person name="Wang C.-S."/>
            <person name="Xu X.-W."/>
        </authorList>
    </citation>
    <scope>NUCLEOTIDE SEQUENCE [LARGE SCALE GENOMIC DNA]</scope>
    <source>
        <strain evidence="3 4">CCTCC AB 2015396</strain>
    </source>
</reference>
<dbReference type="GO" id="GO:0016020">
    <property type="term" value="C:membrane"/>
    <property type="evidence" value="ECO:0007669"/>
    <property type="project" value="TreeGrafter"/>
</dbReference>
<dbReference type="AlphaFoldDB" id="A0A3A1P6C4"/>
<dbReference type="PANTHER" id="PTHR44196:SF1">
    <property type="entry name" value="DEHYDROGENASE_REDUCTASE SDR FAMILY MEMBER 7B"/>
    <property type="match status" value="1"/>
</dbReference>
<dbReference type="InterPro" id="IPR002347">
    <property type="entry name" value="SDR_fam"/>
</dbReference>
<dbReference type="SUPFAM" id="SSF51735">
    <property type="entry name" value="NAD(P)-binding Rossmann-fold domains"/>
    <property type="match status" value="1"/>
</dbReference>
<dbReference type="GO" id="GO:0016491">
    <property type="term" value="F:oxidoreductase activity"/>
    <property type="evidence" value="ECO:0007669"/>
    <property type="project" value="UniProtKB-KW"/>
</dbReference>
<evidence type="ECO:0000256" key="1">
    <source>
        <dbReference type="ARBA" id="ARBA00006484"/>
    </source>
</evidence>
<keyword evidence="4" id="KW-1185">Reference proteome</keyword>
<sequence>MARLQSRCSQSPTPQIAKHLLITGASGALGRALALYHAGPDTVLSLWGRNEVRLADTAEAARTAGAEASERSLDLTDCDAAVAALVAEDSETAFDVVYLVAGIGDVCPADALVEPPEQVARMVQTNFTAPAAMATAIAQRMAERGRGRIVIIGSAAGHHALPSAASYAASKAGLAHFADALRIAMKPHGVSVVLVAPGFIASGANKRPMAIPVEVAARRIAQAAERGKRHYVTPWPFTALRLLEKLLPTFLRDRVLAALKP</sequence>
<dbReference type="InterPro" id="IPR036291">
    <property type="entry name" value="NAD(P)-bd_dom_sf"/>
</dbReference>
<evidence type="ECO:0000313" key="3">
    <source>
        <dbReference type="EMBL" id="RIV83496.1"/>
    </source>
</evidence>
<comment type="similarity">
    <text evidence="1">Belongs to the short-chain dehydrogenases/reductases (SDR) family.</text>
</comment>
<evidence type="ECO:0000256" key="2">
    <source>
        <dbReference type="ARBA" id="ARBA00023002"/>
    </source>
</evidence>
<name>A0A3A1P6C4_9SPHN</name>
<dbReference type="Gene3D" id="3.40.50.720">
    <property type="entry name" value="NAD(P)-binding Rossmann-like Domain"/>
    <property type="match status" value="1"/>
</dbReference>
<evidence type="ECO:0000313" key="4">
    <source>
        <dbReference type="Proteomes" id="UP000265366"/>
    </source>
</evidence>
<gene>
    <name evidence="3" type="ORF">D2V17_12960</name>
</gene>
<dbReference type="Proteomes" id="UP000265366">
    <property type="component" value="Unassembled WGS sequence"/>
</dbReference>
<dbReference type="PROSITE" id="PS00061">
    <property type="entry name" value="ADH_SHORT"/>
    <property type="match status" value="1"/>
</dbReference>
<dbReference type="PANTHER" id="PTHR44196">
    <property type="entry name" value="DEHYDROGENASE/REDUCTASE SDR FAMILY MEMBER 7B"/>
    <property type="match status" value="1"/>
</dbReference>
<protein>
    <submittedName>
        <fullName evidence="3">SDR family NAD(P)-dependent oxidoreductase</fullName>
    </submittedName>
</protein>